<dbReference type="AlphaFoldDB" id="A0AAE1LD96"/>
<keyword evidence="2" id="KW-1185">Reference proteome</keyword>
<name>A0AAE1LD96_9NEOP</name>
<protein>
    <submittedName>
        <fullName evidence="1">Uncharacterized protein</fullName>
    </submittedName>
</protein>
<dbReference type="Proteomes" id="UP001219518">
    <property type="component" value="Unassembled WGS sequence"/>
</dbReference>
<comment type="caution">
    <text evidence="1">The sequence shown here is derived from an EMBL/GenBank/DDBJ whole genome shotgun (WGS) entry which is preliminary data.</text>
</comment>
<gene>
    <name evidence="1" type="ORF">KUF71_005989</name>
</gene>
<proteinExistence type="predicted"/>
<dbReference type="EMBL" id="JAHWGI010000466">
    <property type="protein sequence ID" value="KAK3915846.1"/>
    <property type="molecule type" value="Genomic_DNA"/>
</dbReference>
<reference evidence="1" key="2">
    <citation type="journal article" date="2023" name="BMC Genomics">
        <title>Pest status, molecular evolution, and epigenetic factors derived from the genome assembly of Frankliniella fusca, a thysanopteran phytovirus vector.</title>
        <authorList>
            <person name="Catto M.A."/>
            <person name="Labadie P.E."/>
            <person name="Jacobson A.L."/>
            <person name="Kennedy G.G."/>
            <person name="Srinivasan R."/>
            <person name="Hunt B.G."/>
        </authorList>
    </citation>
    <scope>NUCLEOTIDE SEQUENCE</scope>
    <source>
        <strain evidence="1">PL_HMW_Pooled</strain>
    </source>
</reference>
<organism evidence="1 2">
    <name type="scientific">Frankliniella fusca</name>
    <dbReference type="NCBI Taxonomy" id="407009"/>
    <lineage>
        <taxon>Eukaryota</taxon>
        <taxon>Metazoa</taxon>
        <taxon>Ecdysozoa</taxon>
        <taxon>Arthropoda</taxon>
        <taxon>Hexapoda</taxon>
        <taxon>Insecta</taxon>
        <taxon>Pterygota</taxon>
        <taxon>Neoptera</taxon>
        <taxon>Paraneoptera</taxon>
        <taxon>Thysanoptera</taxon>
        <taxon>Terebrantia</taxon>
        <taxon>Thripoidea</taxon>
        <taxon>Thripidae</taxon>
        <taxon>Frankliniella</taxon>
    </lineage>
</organism>
<evidence type="ECO:0000313" key="1">
    <source>
        <dbReference type="EMBL" id="KAK3915846.1"/>
    </source>
</evidence>
<accession>A0AAE1LD96</accession>
<reference evidence="1" key="1">
    <citation type="submission" date="2021-07" db="EMBL/GenBank/DDBJ databases">
        <authorList>
            <person name="Catto M.A."/>
            <person name="Jacobson A."/>
            <person name="Kennedy G."/>
            <person name="Labadie P."/>
            <person name="Hunt B.G."/>
            <person name="Srinivasan R."/>
        </authorList>
    </citation>
    <scope>NUCLEOTIDE SEQUENCE</scope>
    <source>
        <strain evidence="1">PL_HMW_Pooled</strain>
        <tissue evidence="1">Head</tissue>
    </source>
</reference>
<sequence length="94" mass="10779">ARRAQKSFPFRTGFRISPQARTVLCFWLLVYVSQCLQTITCEFQRDLRLSTFGQIFKGYSLCIFRDFGPKIFFLQIDGVCAEGLQCTQRPTPGG</sequence>
<feature type="non-terminal residue" evidence="1">
    <location>
        <position position="1"/>
    </location>
</feature>
<evidence type="ECO:0000313" key="2">
    <source>
        <dbReference type="Proteomes" id="UP001219518"/>
    </source>
</evidence>